<reference evidence="1" key="1">
    <citation type="submission" date="2018-06" db="EMBL/GenBank/DDBJ databases">
        <authorList>
            <person name="Zhirakovskaya E."/>
        </authorList>
    </citation>
    <scope>NUCLEOTIDE SEQUENCE</scope>
</reference>
<dbReference type="EMBL" id="UOGI01000381">
    <property type="protein sequence ID" value="VAX34745.1"/>
    <property type="molecule type" value="Genomic_DNA"/>
</dbReference>
<name>A0A3B1DSG7_9ZZZZ</name>
<feature type="non-terminal residue" evidence="1">
    <location>
        <position position="41"/>
    </location>
</feature>
<evidence type="ECO:0000313" key="1">
    <source>
        <dbReference type="EMBL" id="VAX34745.1"/>
    </source>
</evidence>
<accession>A0A3B1DSG7</accession>
<gene>
    <name evidence="1" type="ORF">MNBD_NITROSPIRAE03-332</name>
</gene>
<organism evidence="1">
    <name type="scientific">hydrothermal vent metagenome</name>
    <dbReference type="NCBI Taxonomy" id="652676"/>
    <lineage>
        <taxon>unclassified sequences</taxon>
        <taxon>metagenomes</taxon>
        <taxon>ecological metagenomes</taxon>
    </lineage>
</organism>
<proteinExistence type="predicted"/>
<protein>
    <submittedName>
        <fullName evidence="1">Uncharacterized protein</fullName>
    </submittedName>
</protein>
<dbReference type="AlphaFoldDB" id="A0A3B1DSG7"/>
<sequence>MTIRQLGLHLFLFLITFLSTLAAGALQKGINIIAEPYRIIE</sequence>